<proteinExistence type="predicted"/>
<dbReference type="InterPro" id="IPR007372">
    <property type="entry name" value="Lipid/polyisoprenoid-bd_YceI"/>
</dbReference>
<feature type="signal peptide" evidence="1">
    <location>
        <begin position="1"/>
        <end position="20"/>
    </location>
</feature>
<organism evidence="3 4">
    <name type="scientific">candidate division GN15 bacterium</name>
    <dbReference type="NCBI Taxonomy" id="2072418"/>
    <lineage>
        <taxon>Bacteria</taxon>
        <taxon>candidate division GN15</taxon>
    </lineage>
</organism>
<keyword evidence="1" id="KW-0732">Signal</keyword>
<dbReference type="EMBL" id="PQAP01000008">
    <property type="protein sequence ID" value="PWB75555.1"/>
    <property type="molecule type" value="Genomic_DNA"/>
</dbReference>
<feature type="chain" id="PRO_5032341404" description="Lipid/polyisoprenoid-binding YceI-like domain-containing protein" evidence="1">
    <location>
        <begin position="21"/>
        <end position="193"/>
    </location>
</feature>
<evidence type="ECO:0000313" key="3">
    <source>
        <dbReference type="EMBL" id="PWB75555.1"/>
    </source>
</evidence>
<protein>
    <recommendedName>
        <fullName evidence="2">Lipid/polyisoprenoid-binding YceI-like domain-containing protein</fullName>
    </recommendedName>
</protein>
<feature type="domain" description="Lipid/polyisoprenoid-binding YceI-like" evidence="2">
    <location>
        <begin position="22"/>
        <end position="190"/>
    </location>
</feature>
<sequence length="193" mass="20513">MKKLASTIVGVAALAGVSQAEVWNVDPAHTSIGFTVRHLVVTKVRGQFTDFAGEINWDGKDLTKGSVNFTVQAKSINTDIPKRDDHLRSADFLAVDSFPTLTFKSTKIVPGSGDNFKMTGDLTIRGVTKEVTFDCTNNGTVSAFGGTRAGFSATATINRQDFGVSWSKALDNGGLVAGNDVNLDIEVEAVKAQ</sequence>
<dbReference type="SMART" id="SM00867">
    <property type="entry name" value="YceI"/>
    <property type="match status" value="1"/>
</dbReference>
<dbReference type="Proteomes" id="UP000250918">
    <property type="component" value="Unassembled WGS sequence"/>
</dbReference>
<evidence type="ECO:0000256" key="1">
    <source>
        <dbReference type="SAM" id="SignalP"/>
    </source>
</evidence>
<dbReference type="Pfam" id="PF04264">
    <property type="entry name" value="YceI"/>
    <property type="match status" value="1"/>
</dbReference>
<comment type="caution">
    <text evidence="3">The sequence shown here is derived from an EMBL/GenBank/DDBJ whole genome shotgun (WGS) entry which is preliminary data.</text>
</comment>
<name>A0A855XAE1_9BACT</name>
<dbReference type="AlphaFoldDB" id="A0A855XAE1"/>
<dbReference type="InterPro" id="IPR036761">
    <property type="entry name" value="TTHA0802/YceI-like_sf"/>
</dbReference>
<evidence type="ECO:0000259" key="2">
    <source>
        <dbReference type="SMART" id="SM00867"/>
    </source>
</evidence>
<evidence type="ECO:0000313" key="4">
    <source>
        <dbReference type="Proteomes" id="UP000250918"/>
    </source>
</evidence>
<dbReference type="Gene3D" id="2.40.128.110">
    <property type="entry name" value="Lipid/polyisoprenoid-binding, YceI-like"/>
    <property type="match status" value="1"/>
</dbReference>
<dbReference type="PANTHER" id="PTHR34406:SF1">
    <property type="entry name" value="PROTEIN YCEI"/>
    <property type="match status" value="1"/>
</dbReference>
<gene>
    <name evidence="3" type="ORF">C3F09_01965</name>
</gene>
<reference evidence="3 4" key="1">
    <citation type="journal article" date="2018" name="ISME J.">
        <title>A methanotrophic archaeon couples anaerobic oxidation of methane to Fe(III) reduction.</title>
        <authorList>
            <person name="Cai C."/>
            <person name="Leu A.O."/>
            <person name="Xie G.J."/>
            <person name="Guo J."/>
            <person name="Feng Y."/>
            <person name="Zhao J.X."/>
            <person name="Tyson G.W."/>
            <person name="Yuan Z."/>
            <person name="Hu S."/>
        </authorList>
    </citation>
    <scope>NUCLEOTIDE SEQUENCE [LARGE SCALE GENOMIC DNA]</scope>
    <source>
        <strain evidence="3">FeB_12</strain>
    </source>
</reference>
<dbReference type="PANTHER" id="PTHR34406">
    <property type="entry name" value="PROTEIN YCEI"/>
    <property type="match status" value="1"/>
</dbReference>
<accession>A0A855XAE1</accession>
<dbReference type="SUPFAM" id="SSF101874">
    <property type="entry name" value="YceI-like"/>
    <property type="match status" value="1"/>
</dbReference>